<evidence type="ECO:0000256" key="2">
    <source>
        <dbReference type="SAM" id="SignalP"/>
    </source>
</evidence>
<feature type="chain" id="PRO_5008058383" evidence="2">
    <location>
        <begin position="21"/>
        <end position="150"/>
    </location>
</feature>
<evidence type="ECO:0000313" key="3">
    <source>
        <dbReference type="EMBL" id="OAG08260.1"/>
    </source>
</evidence>
<gene>
    <name evidence="3" type="ORF">CC84DRAFT_1239417</name>
</gene>
<keyword evidence="2" id="KW-0732">Signal</keyword>
<evidence type="ECO:0000313" key="4">
    <source>
        <dbReference type="Proteomes" id="UP000077069"/>
    </source>
</evidence>
<reference evidence="3 4" key="1">
    <citation type="submission" date="2016-05" db="EMBL/GenBank/DDBJ databases">
        <title>Comparative analysis of secretome profiles of manganese(II)-oxidizing ascomycete fungi.</title>
        <authorList>
            <consortium name="DOE Joint Genome Institute"/>
            <person name="Zeiner C.A."/>
            <person name="Purvine S.O."/>
            <person name="Zink E.M."/>
            <person name="Wu S."/>
            <person name="Pasa-Tolic L."/>
            <person name="Chaput D.L."/>
            <person name="Haridas S."/>
            <person name="Grigoriev I.V."/>
            <person name="Santelli C.M."/>
            <person name="Hansel C.M."/>
        </authorList>
    </citation>
    <scope>NUCLEOTIDE SEQUENCE [LARGE SCALE GENOMIC DNA]</scope>
    <source>
        <strain evidence="3 4">AP3s5-JAC2a</strain>
    </source>
</reference>
<dbReference type="Proteomes" id="UP000077069">
    <property type="component" value="Unassembled WGS sequence"/>
</dbReference>
<dbReference type="GeneID" id="28767462"/>
<organism evidence="3 4">
    <name type="scientific">Paraphaeosphaeria sporulosa</name>
    <dbReference type="NCBI Taxonomy" id="1460663"/>
    <lineage>
        <taxon>Eukaryota</taxon>
        <taxon>Fungi</taxon>
        <taxon>Dikarya</taxon>
        <taxon>Ascomycota</taxon>
        <taxon>Pezizomycotina</taxon>
        <taxon>Dothideomycetes</taxon>
        <taxon>Pleosporomycetidae</taxon>
        <taxon>Pleosporales</taxon>
        <taxon>Massarineae</taxon>
        <taxon>Didymosphaeriaceae</taxon>
        <taxon>Paraphaeosphaeria</taxon>
    </lineage>
</organism>
<accession>A0A177CMY2</accession>
<dbReference type="EMBL" id="KV441550">
    <property type="protein sequence ID" value="OAG08260.1"/>
    <property type="molecule type" value="Genomic_DNA"/>
</dbReference>
<dbReference type="InParanoid" id="A0A177CMY2"/>
<feature type="signal peptide" evidence="2">
    <location>
        <begin position="1"/>
        <end position="20"/>
    </location>
</feature>
<name>A0A177CMY2_9PLEO</name>
<dbReference type="RefSeq" id="XP_018038625.1">
    <property type="nucleotide sequence ID" value="XM_018183976.1"/>
</dbReference>
<feature type="region of interest" description="Disordered" evidence="1">
    <location>
        <begin position="84"/>
        <end position="119"/>
    </location>
</feature>
<sequence length="150" mass="14569">MKATSYVALAISCFIAGSTSAPTPELIDLTGVVGSIANGNTAGNGNGNGNGIGNGNQAGNNNLINIGLKERGLVDSLAGALGSITKPSAGNGNSNGNGNGDGNSVGNGNQAGNGNTVNLGDVNVPSVTLPEIELPDINLSPSINMARSPV</sequence>
<feature type="compositionally biased region" description="Gly residues" evidence="1">
    <location>
        <begin position="93"/>
        <end position="111"/>
    </location>
</feature>
<dbReference type="AlphaFoldDB" id="A0A177CMY2"/>
<protein>
    <submittedName>
        <fullName evidence="3">Uncharacterized protein</fullName>
    </submittedName>
</protein>
<evidence type="ECO:0000256" key="1">
    <source>
        <dbReference type="SAM" id="MobiDB-lite"/>
    </source>
</evidence>
<proteinExistence type="predicted"/>
<dbReference type="STRING" id="1460663.A0A177CMY2"/>
<keyword evidence="4" id="KW-1185">Reference proteome</keyword>